<organism evidence="1 2">
    <name type="scientific">Decorospora gaudefroyi</name>
    <dbReference type="NCBI Taxonomy" id="184978"/>
    <lineage>
        <taxon>Eukaryota</taxon>
        <taxon>Fungi</taxon>
        <taxon>Dikarya</taxon>
        <taxon>Ascomycota</taxon>
        <taxon>Pezizomycotina</taxon>
        <taxon>Dothideomycetes</taxon>
        <taxon>Pleosporomycetidae</taxon>
        <taxon>Pleosporales</taxon>
        <taxon>Pleosporineae</taxon>
        <taxon>Pleosporaceae</taxon>
        <taxon>Decorospora</taxon>
    </lineage>
</organism>
<dbReference type="Proteomes" id="UP000800040">
    <property type="component" value="Unassembled WGS sequence"/>
</dbReference>
<evidence type="ECO:0000313" key="2">
    <source>
        <dbReference type="Proteomes" id="UP000800040"/>
    </source>
</evidence>
<dbReference type="AlphaFoldDB" id="A0A6A5K225"/>
<dbReference type="EMBL" id="ML975399">
    <property type="protein sequence ID" value="KAF1830360.1"/>
    <property type="molecule type" value="Genomic_DNA"/>
</dbReference>
<name>A0A6A5K225_9PLEO</name>
<gene>
    <name evidence="1" type="ORF">BDW02DRAFT_103516</name>
</gene>
<accession>A0A6A5K225</accession>
<proteinExistence type="predicted"/>
<keyword evidence="2" id="KW-1185">Reference proteome</keyword>
<evidence type="ECO:0000313" key="1">
    <source>
        <dbReference type="EMBL" id="KAF1830360.1"/>
    </source>
</evidence>
<sequence length="152" mass="16697">MDDVWFHRGNNEIAYDGGPRKAYHATSQFLGMVGHPTAPRWSEFASRMQTRCPAGVVRGPVCRYGGGGAYQALCTNHKRLIMLKVAPWFYGSLNVACAFVDACSGPAHKKLHQLASLPSTAPFSYRRLPWLCREMCSPAPTLHASAQACQIS</sequence>
<reference evidence="1" key="1">
    <citation type="submission" date="2020-01" db="EMBL/GenBank/DDBJ databases">
        <authorList>
            <consortium name="DOE Joint Genome Institute"/>
            <person name="Haridas S."/>
            <person name="Albert R."/>
            <person name="Binder M."/>
            <person name="Bloem J."/>
            <person name="Labutti K."/>
            <person name="Salamov A."/>
            <person name="Andreopoulos B."/>
            <person name="Baker S.E."/>
            <person name="Barry K."/>
            <person name="Bills G."/>
            <person name="Bluhm B.H."/>
            <person name="Cannon C."/>
            <person name="Castanera R."/>
            <person name="Culley D.E."/>
            <person name="Daum C."/>
            <person name="Ezra D."/>
            <person name="Gonzalez J.B."/>
            <person name="Henrissat B."/>
            <person name="Kuo A."/>
            <person name="Liang C."/>
            <person name="Lipzen A."/>
            <person name="Lutzoni F."/>
            <person name="Magnuson J."/>
            <person name="Mondo S."/>
            <person name="Nolan M."/>
            <person name="Ohm R."/>
            <person name="Pangilinan J."/>
            <person name="Park H.-J."/>
            <person name="Ramirez L."/>
            <person name="Alfaro M."/>
            <person name="Sun H."/>
            <person name="Tritt A."/>
            <person name="Yoshinaga Y."/>
            <person name="Zwiers L.-H."/>
            <person name="Turgeon B.G."/>
            <person name="Goodwin S.B."/>
            <person name="Spatafora J.W."/>
            <person name="Crous P.W."/>
            <person name="Grigoriev I.V."/>
        </authorList>
    </citation>
    <scope>NUCLEOTIDE SEQUENCE</scope>
    <source>
        <strain evidence="1">P77</strain>
    </source>
</reference>
<protein>
    <submittedName>
        <fullName evidence="1">Uncharacterized protein</fullName>
    </submittedName>
</protein>